<evidence type="ECO:0000313" key="1">
    <source>
        <dbReference type="EMBL" id="KIM39452.1"/>
    </source>
</evidence>
<dbReference type="AlphaFoldDB" id="A0A0C2YEI8"/>
<feature type="non-terminal residue" evidence="1">
    <location>
        <position position="1"/>
    </location>
</feature>
<proteinExistence type="predicted"/>
<dbReference type="EMBL" id="KN831785">
    <property type="protein sequence ID" value="KIM39452.1"/>
    <property type="molecule type" value="Genomic_DNA"/>
</dbReference>
<dbReference type="HOGENOM" id="CLU_155349_1_0_1"/>
<feature type="non-terminal residue" evidence="1">
    <location>
        <position position="85"/>
    </location>
</feature>
<reference evidence="1 2" key="1">
    <citation type="submission" date="2014-04" db="EMBL/GenBank/DDBJ databases">
        <authorList>
            <consortium name="DOE Joint Genome Institute"/>
            <person name="Kuo A."/>
            <person name="Gay G."/>
            <person name="Dore J."/>
            <person name="Kohler A."/>
            <person name="Nagy L.G."/>
            <person name="Floudas D."/>
            <person name="Copeland A."/>
            <person name="Barry K.W."/>
            <person name="Cichocki N."/>
            <person name="Veneault-Fourrey C."/>
            <person name="LaButti K."/>
            <person name="Lindquist E.A."/>
            <person name="Lipzen A."/>
            <person name="Lundell T."/>
            <person name="Morin E."/>
            <person name="Murat C."/>
            <person name="Sun H."/>
            <person name="Tunlid A."/>
            <person name="Henrissat B."/>
            <person name="Grigoriev I.V."/>
            <person name="Hibbett D.S."/>
            <person name="Martin F."/>
            <person name="Nordberg H.P."/>
            <person name="Cantor M.N."/>
            <person name="Hua S.X."/>
        </authorList>
    </citation>
    <scope>NUCLEOTIDE SEQUENCE [LARGE SCALE GENOMIC DNA]</scope>
    <source>
        <strain evidence="2">h7</strain>
    </source>
</reference>
<organism evidence="1 2">
    <name type="scientific">Hebeloma cylindrosporum</name>
    <dbReference type="NCBI Taxonomy" id="76867"/>
    <lineage>
        <taxon>Eukaryota</taxon>
        <taxon>Fungi</taxon>
        <taxon>Dikarya</taxon>
        <taxon>Basidiomycota</taxon>
        <taxon>Agaricomycotina</taxon>
        <taxon>Agaricomycetes</taxon>
        <taxon>Agaricomycetidae</taxon>
        <taxon>Agaricales</taxon>
        <taxon>Agaricineae</taxon>
        <taxon>Hymenogastraceae</taxon>
        <taxon>Hebeloma</taxon>
    </lineage>
</organism>
<protein>
    <submittedName>
        <fullName evidence="1">Uncharacterized protein</fullName>
    </submittedName>
</protein>
<evidence type="ECO:0000313" key="2">
    <source>
        <dbReference type="Proteomes" id="UP000053424"/>
    </source>
</evidence>
<dbReference type="OrthoDB" id="2879353at2759"/>
<sequence length="85" mass="9023">NRFAAAFLVNKLHYGFYGNMGSGVPEFACNNAKLTFDDQGDLTTTRFFWGTVGTDDISITVENGPTISGRLNMPIAPSSSLAGTG</sequence>
<accession>A0A0C2YEI8</accession>
<gene>
    <name evidence="1" type="ORF">M413DRAFT_39703</name>
</gene>
<reference evidence="2" key="2">
    <citation type="submission" date="2015-01" db="EMBL/GenBank/DDBJ databases">
        <title>Evolutionary Origins and Diversification of the Mycorrhizal Mutualists.</title>
        <authorList>
            <consortium name="DOE Joint Genome Institute"/>
            <consortium name="Mycorrhizal Genomics Consortium"/>
            <person name="Kohler A."/>
            <person name="Kuo A."/>
            <person name="Nagy L.G."/>
            <person name="Floudas D."/>
            <person name="Copeland A."/>
            <person name="Barry K.W."/>
            <person name="Cichocki N."/>
            <person name="Veneault-Fourrey C."/>
            <person name="LaButti K."/>
            <person name="Lindquist E.A."/>
            <person name="Lipzen A."/>
            <person name="Lundell T."/>
            <person name="Morin E."/>
            <person name="Murat C."/>
            <person name="Riley R."/>
            <person name="Ohm R."/>
            <person name="Sun H."/>
            <person name="Tunlid A."/>
            <person name="Henrissat B."/>
            <person name="Grigoriev I.V."/>
            <person name="Hibbett D.S."/>
            <person name="Martin F."/>
        </authorList>
    </citation>
    <scope>NUCLEOTIDE SEQUENCE [LARGE SCALE GENOMIC DNA]</scope>
    <source>
        <strain evidence="2">h7</strain>
    </source>
</reference>
<dbReference type="Proteomes" id="UP000053424">
    <property type="component" value="Unassembled WGS sequence"/>
</dbReference>
<keyword evidence="2" id="KW-1185">Reference proteome</keyword>
<name>A0A0C2YEI8_HEBCY</name>